<dbReference type="Proteomes" id="UP000789508">
    <property type="component" value="Unassembled WGS sequence"/>
</dbReference>
<evidence type="ECO:0000313" key="3">
    <source>
        <dbReference type="Proteomes" id="UP000789508"/>
    </source>
</evidence>
<dbReference type="EMBL" id="CAJVPS010000663">
    <property type="protein sequence ID" value="CAG8501862.1"/>
    <property type="molecule type" value="Genomic_DNA"/>
</dbReference>
<comment type="caution">
    <text evidence="2">The sequence shown here is derived from an EMBL/GenBank/DDBJ whole genome shotgun (WGS) entry which is preliminary data.</text>
</comment>
<dbReference type="InterPro" id="IPR020471">
    <property type="entry name" value="AKR"/>
</dbReference>
<feature type="domain" description="NADP-dependent oxidoreductase" evidence="1">
    <location>
        <begin position="24"/>
        <end position="269"/>
    </location>
</feature>
<dbReference type="PANTHER" id="PTHR42686:SF1">
    <property type="entry name" value="GH17980P-RELATED"/>
    <property type="match status" value="1"/>
</dbReference>
<name>A0A9N8ZNX3_9GLOM</name>
<accession>A0A9N8ZNX3</accession>
<dbReference type="CDD" id="cd19099">
    <property type="entry name" value="AKR_unchar"/>
    <property type="match status" value="1"/>
</dbReference>
<dbReference type="PANTHER" id="PTHR42686">
    <property type="entry name" value="GH17980P-RELATED"/>
    <property type="match status" value="1"/>
</dbReference>
<evidence type="ECO:0000313" key="2">
    <source>
        <dbReference type="EMBL" id="CAG8501862.1"/>
    </source>
</evidence>
<gene>
    <name evidence="2" type="ORF">ALEPTO_LOCUS3525</name>
</gene>
<dbReference type="GO" id="GO:0005829">
    <property type="term" value="C:cytosol"/>
    <property type="evidence" value="ECO:0007669"/>
    <property type="project" value="TreeGrafter"/>
</dbReference>
<dbReference type="Gene3D" id="3.20.20.100">
    <property type="entry name" value="NADP-dependent oxidoreductase domain"/>
    <property type="match status" value="1"/>
</dbReference>
<sequence length="394" mass="45823">MSSISKLSRNGIGMYRMHFRSSENERALYKALQKTPEKPTINVIDTSTNYGDGGSERLIGQVLENPQKDTLTRSEIYIMSKFGYIQATNMKLYYQGEFKNIPDEQIVKYHPNCFHCIHPEFMRDQLDRSLKRIKTSYLDLFFIHNPEYYLLDKVKDSASRNEIEVAQNELLYRISETFEALEREITKGRIRAYGISSNSFSVKREDKHFLPYENLIVSAKKAAQKIRGVNDHGFVGVQLPANLLEQEGLKTTAKWAKENGLKVFINRPLNAFIEETGYRLASYPEPKYEENKQQVISFLETKFRVIDNDSDSLPRYAFNLINQLDSELPKIQSIFIWEQYTSTINAAAENLKISPEIYSAFMNYLNALDAEVRFRDSQRVRKYLIKELASLIPY</sequence>
<protein>
    <submittedName>
        <fullName evidence="2">7735_t:CDS:1</fullName>
    </submittedName>
</protein>
<dbReference type="InterPro" id="IPR036812">
    <property type="entry name" value="NAD(P)_OxRdtase_dom_sf"/>
</dbReference>
<evidence type="ECO:0000259" key="1">
    <source>
        <dbReference type="Pfam" id="PF00248"/>
    </source>
</evidence>
<dbReference type="InterPro" id="IPR023210">
    <property type="entry name" value="NADP_OxRdtase_dom"/>
</dbReference>
<organism evidence="2 3">
    <name type="scientific">Ambispora leptoticha</name>
    <dbReference type="NCBI Taxonomy" id="144679"/>
    <lineage>
        <taxon>Eukaryota</taxon>
        <taxon>Fungi</taxon>
        <taxon>Fungi incertae sedis</taxon>
        <taxon>Mucoromycota</taxon>
        <taxon>Glomeromycotina</taxon>
        <taxon>Glomeromycetes</taxon>
        <taxon>Archaeosporales</taxon>
        <taxon>Ambisporaceae</taxon>
        <taxon>Ambispora</taxon>
    </lineage>
</organism>
<reference evidence="2" key="1">
    <citation type="submission" date="2021-06" db="EMBL/GenBank/DDBJ databases">
        <authorList>
            <person name="Kallberg Y."/>
            <person name="Tangrot J."/>
            <person name="Rosling A."/>
        </authorList>
    </citation>
    <scope>NUCLEOTIDE SEQUENCE</scope>
    <source>
        <strain evidence="2">FL130A</strain>
    </source>
</reference>
<dbReference type="Pfam" id="PF00248">
    <property type="entry name" value="Aldo_ket_red"/>
    <property type="match status" value="1"/>
</dbReference>
<keyword evidence="3" id="KW-1185">Reference proteome</keyword>
<proteinExistence type="predicted"/>
<dbReference type="OrthoDB" id="48988at2759"/>
<dbReference type="SUPFAM" id="SSF51430">
    <property type="entry name" value="NAD(P)-linked oxidoreductase"/>
    <property type="match status" value="1"/>
</dbReference>
<dbReference type="GO" id="GO:0016491">
    <property type="term" value="F:oxidoreductase activity"/>
    <property type="evidence" value="ECO:0007669"/>
    <property type="project" value="InterPro"/>
</dbReference>
<dbReference type="AlphaFoldDB" id="A0A9N8ZNX3"/>